<feature type="transmembrane region" description="Helical" evidence="7">
    <location>
        <begin position="259"/>
        <end position="281"/>
    </location>
</feature>
<dbReference type="GO" id="GO:0005886">
    <property type="term" value="C:plasma membrane"/>
    <property type="evidence" value="ECO:0007669"/>
    <property type="project" value="UniProtKB-SubCell"/>
</dbReference>
<accession>A0A3E0X344</accession>
<name>A0A3E0X344_9GAMM</name>
<comment type="subcellular location">
    <subcellularLocation>
        <location evidence="1">Cell membrane</location>
        <topology evidence="1">Multi-pass membrane protein</topology>
    </subcellularLocation>
</comment>
<evidence type="ECO:0000256" key="3">
    <source>
        <dbReference type="ARBA" id="ARBA00022475"/>
    </source>
</evidence>
<feature type="transmembrane region" description="Helical" evidence="7">
    <location>
        <begin position="301"/>
        <end position="322"/>
    </location>
</feature>
<keyword evidence="3" id="KW-1003">Cell membrane</keyword>
<evidence type="ECO:0000256" key="1">
    <source>
        <dbReference type="ARBA" id="ARBA00004651"/>
    </source>
</evidence>
<evidence type="ECO:0000256" key="7">
    <source>
        <dbReference type="SAM" id="Phobius"/>
    </source>
</evidence>
<evidence type="ECO:0000313" key="8">
    <source>
        <dbReference type="EMBL" id="RFA38896.1"/>
    </source>
</evidence>
<dbReference type="Pfam" id="PF02322">
    <property type="entry name" value="Cyt_bd_oxida_II"/>
    <property type="match status" value="1"/>
</dbReference>
<dbReference type="AlphaFoldDB" id="A0A3E0X344"/>
<feature type="transmembrane region" description="Helical" evidence="7">
    <location>
        <begin position="86"/>
        <end position="108"/>
    </location>
</feature>
<keyword evidence="9" id="KW-1185">Reference proteome</keyword>
<feature type="transmembrane region" description="Helical" evidence="7">
    <location>
        <begin position="120"/>
        <end position="139"/>
    </location>
</feature>
<evidence type="ECO:0000256" key="5">
    <source>
        <dbReference type="ARBA" id="ARBA00022989"/>
    </source>
</evidence>
<dbReference type="GO" id="GO:0019646">
    <property type="term" value="P:aerobic electron transport chain"/>
    <property type="evidence" value="ECO:0007669"/>
    <property type="project" value="TreeGrafter"/>
</dbReference>
<evidence type="ECO:0000256" key="2">
    <source>
        <dbReference type="ARBA" id="ARBA00007543"/>
    </source>
</evidence>
<evidence type="ECO:0000256" key="4">
    <source>
        <dbReference type="ARBA" id="ARBA00022692"/>
    </source>
</evidence>
<dbReference type="PANTHER" id="PTHR43141">
    <property type="entry name" value="CYTOCHROME BD2 SUBUNIT II"/>
    <property type="match status" value="1"/>
</dbReference>
<dbReference type="GO" id="GO:0070069">
    <property type="term" value="C:cytochrome complex"/>
    <property type="evidence" value="ECO:0007669"/>
    <property type="project" value="TreeGrafter"/>
</dbReference>
<comment type="similarity">
    <text evidence="2">Belongs to the cytochrome ubiquinol oxidase subunit 2 family.</text>
</comment>
<dbReference type="PANTHER" id="PTHR43141:SF2">
    <property type="entry name" value="BLR3729 PROTEIN"/>
    <property type="match status" value="1"/>
</dbReference>
<proteinExistence type="inferred from homology"/>
<dbReference type="Proteomes" id="UP000256763">
    <property type="component" value="Unassembled WGS sequence"/>
</dbReference>
<keyword evidence="6 7" id="KW-0472">Membrane</keyword>
<dbReference type="InterPro" id="IPR003317">
    <property type="entry name" value="Cyt-d_oxidase_su2"/>
</dbReference>
<dbReference type="GO" id="GO:0016682">
    <property type="term" value="F:oxidoreductase activity, acting on diphenols and related substances as donors, oxygen as acceptor"/>
    <property type="evidence" value="ECO:0007669"/>
    <property type="project" value="TreeGrafter"/>
</dbReference>
<feature type="transmembrane region" description="Helical" evidence="7">
    <location>
        <begin position="225"/>
        <end position="247"/>
    </location>
</feature>
<dbReference type="GO" id="GO:0009055">
    <property type="term" value="F:electron transfer activity"/>
    <property type="evidence" value="ECO:0007669"/>
    <property type="project" value="TreeGrafter"/>
</dbReference>
<sequence>MDFPATSEWLPVAFLLLLGVSVLIYVILDGFDLGVGMLLGQTPDDHEKDLMVASIGPFWDANETWLVLAVGIVLVAFPMAQGEILTALYLPVAIMLGGLILRGVAFDFRVKVPAERKWRWNLAFTVGSWIAALAQGYMLGRYVMGLESSLRAELFAAGTAVCVAAAYRFIGAAWLIYKTHGGLQQKSLTWARQSLLLTGIGLIAVSVGTPLFSQHVFDVWFSLPNLFLLAPIPIMTFTLVGVLLVLLRKMPFRRDAYAWLPFAGAVAIFVLAFHGLAFSFYPYIVLDQMTIWEAAAAPGSLMLIFIGAMIQLPILAACTLFVHRVFGGKATKLEYY</sequence>
<keyword evidence="4 7" id="KW-0812">Transmembrane</keyword>
<evidence type="ECO:0000313" key="9">
    <source>
        <dbReference type="Proteomes" id="UP000256763"/>
    </source>
</evidence>
<dbReference type="EMBL" id="NFZW01000002">
    <property type="protein sequence ID" value="RFA38896.1"/>
    <property type="molecule type" value="Genomic_DNA"/>
</dbReference>
<evidence type="ECO:0000256" key="6">
    <source>
        <dbReference type="ARBA" id="ARBA00023136"/>
    </source>
</evidence>
<feature type="transmembrane region" description="Helical" evidence="7">
    <location>
        <begin position="195"/>
        <end position="213"/>
    </location>
</feature>
<keyword evidence="5 7" id="KW-1133">Transmembrane helix</keyword>
<reference evidence="9" key="1">
    <citation type="submission" date="2017-05" db="EMBL/GenBank/DDBJ databases">
        <authorList>
            <person name="Sharma S."/>
            <person name="Sidhu C."/>
            <person name="Pinnaka A.K."/>
        </authorList>
    </citation>
    <scope>NUCLEOTIDE SEQUENCE [LARGE SCALE GENOMIC DNA]</scope>
    <source>
        <strain evidence="9">AK93</strain>
    </source>
</reference>
<feature type="transmembrane region" description="Helical" evidence="7">
    <location>
        <begin position="154"/>
        <end position="175"/>
    </location>
</feature>
<dbReference type="OrthoDB" id="9776710at2"/>
<feature type="transmembrane region" description="Helical" evidence="7">
    <location>
        <begin position="12"/>
        <end position="40"/>
    </location>
</feature>
<gene>
    <name evidence="8" type="ORF">CAL65_03060</name>
</gene>
<organism evidence="8 9">
    <name type="scientific">Alkalilimnicola ehrlichii</name>
    <dbReference type="NCBI Taxonomy" id="351052"/>
    <lineage>
        <taxon>Bacteria</taxon>
        <taxon>Pseudomonadati</taxon>
        <taxon>Pseudomonadota</taxon>
        <taxon>Gammaproteobacteria</taxon>
        <taxon>Chromatiales</taxon>
        <taxon>Ectothiorhodospiraceae</taxon>
        <taxon>Alkalilimnicola</taxon>
    </lineage>
</organism>
<protein>
    <submittedName>
        <fullName evidence="8">Cytochrome BD ubiquinol oxidase subunit II</fullName>
    </submittedName>
</protein>
<dbReference type="RefSeq" id="WP_116300916.1">
    <property type="nucleotide sequence ID" value="NZ_NFZV01000002.1"/>
</dbReference>
<comment type="caution">
    <text evidence="8">The sequence shown here is derived from an EMBL/GenBank/DDBJ whole genome shotgun (WGS) entry which is preliminary data.</text>
</comment>